<protein>
    <submittedName>
        <fullName evidence="2">Uncharacterized protein</fullName>
    </submittedName>
</protein>
<proteinExistence type="predicted"/>
<dbReference type="EMBL" id="VDFY01000078">
    <property type="protein sequence ID" value="TNH31326.1"/>
    <property type="molecule type" value="Genomic_DNA"/>
</dbReference>
<dbReference type="AlphaFoldDB" id="A0A5C4QYX5"/>
<keyword evidence="1" id="KW-0472">Membrane</keyword>
<name>A0A5C4QYX5_9ACTN</name>
<feature type="transmembrane region" description="Helical" evidence="1">
    <location>
        <begin position="109"/>
        <end position="128"/>
    </location>
</feature>
<feature type="transmembrane region" description="Helical" evidence="1">
    <location>
        <begin position="45"/>
        <end position="67"/>
    </location>
</feature>
<sequence length="130" mass="14225">MAEEAYLQMIQSVITRLSTQSTAVKTWCVTVTAALLGFGAKADTIVVVFIAFYVIVAFAVLDAYYLCLERAYRVLYRDAVGQTTASWVLTIERTRIADVVGALRSPSIVLIYGSSVLAILGVGLYLTFTR</sequence>
<evidence type="ECO:0000313" key="2">
    <source>
        <dbReference type="EMBL" id="TNH31326.1"/>
    </source>
</evidence>
<organism evidence="2 3">
    <name type="scientific">Micromonospora orduensis</name>
    <dbReference type="NCBI Taxonomy" id="1420891"/>
    <lineage>
        <taxon>Bacteria</taxon>
        <taxon>Bacillati</taxon>
        <taxon>Actinomycetota</taxon>
        <taxon>Actinomycetes</taxon>
        <taxon>Micromonosporales</taxon>
        <taxon>Micromonosporaceae</taxon>
        <taxon>Micromonospora</taxon>
    </lineage>
</organism>
<keyword evidence="1" id="KW-1133">Transmembrane helix</keyword>
<keyword evidence="1" id="KW-0812">Transmembrane</keyword>
<accession>A0A5C4QYX5</accession>
<dbReference type="RefSeq" id="WP_139582534.1">
    <property type="nucleotide sequence ID" value="NZ_VDFY01000078.1"/>
</dbReference>
<comment type="caution">
    <text evidence="2">The sequence shown here is derived from an EMBL/GenBank/DDBJ whole genome shotgun (WGS) entry which is preliminary data.</text>
</comment>
<gene>
    <name evidence="2" type="ORF">FHG89_02875</name>
</gene>
<keyword evidence="3" id="KW-1185">Reference proteome</keyword>
<evidence type="ECO:0000313" key="3">
    <source>
        <dbReference type="Proteomes" id="UP000306145"/>
    </source>
</evidence>
<reference evidence="2 3" key="1">
    <citation type="submission" date="2019-06" db="EMBL/GenBank/DDBJ databases">
        <title>Micromonospora ordensis sp. nov., isolated from deep marine sediment.</title>
        <authorList>
            <person name="Veyisoglu A."/>
            <person name="Carro L."/>
            <person name="Klenk H.-P."/>
            <person name="Sahin N."/>
        </authorList>
    </citation>
    <scope>NUCLEOTIDE SEQUENCE [LARGE SCALE GENOMIC DNA]</scope>
    <source>
        <strain evidence="2 3">S2509</strain>
    </source>
</reference>
<evidence type="ECO:0000256" key="1">
    <source>
        <dbReference type="SAM" id="Phobius"/>
    </source>
</evidence>
<dbReference type="Proteomes" id="UP000306145">
    <property type="component" value="Unassembled WGS sequence"/>
</dbReference>
<dbReference type="OrthoDB" id="573709at2"/>